<feature type="transmembrane region" description="Helical" evidence="4">
    <location>
        <begin position="175"/>
        <end position="193"/>
    </location>
</feature>
<feature type="transmembrane region" description="Helical" evidence="4">
    <location>
        <begin position="256"/>
        <end position="273"/>
    </location>
</feature>
<feature type="domain" description="Major facilitator superfamily (MFS) profile" evidence="5">
    <location>
        <begin position="14"/>
        <end position="398"/>
    </location>
</feature>
<keyword evidence="2 4" id="KW-1133">Transmembrane helix</keyword>
<dbReference type="Pfam" id="PF07690">
    <property type="entry name" value="MFS_1"/>
    <property type="match status" value="1"/>
</dbReference>
<dbReference type="RefSeq" id="WP_173215780.1">
    <property type="nucleotide sequence ID" value="NZ_CP053921.1"/>
</dbReference>
<evidence type="ECO:0000256" key="3">
    <source>
        <dbReference type="ARBA" id="ARBA00023136"/>
    </source>
</evidence>
<evidence type="ECO:0000313" key="7">
    <source>
        <dbReference type="Proteomes" id="UP000504693"/>
    </source>
</evidence>
<dbReference type="Proteomes" id="UP000504693">
    <property type="component" value="Chromosome"/>
</dbReference>
<evidence type="ECO:0000259" key="5">
    <source>
        <dbReference type="PROSITE" id="PS50850"/>
    </source>
</evidence>
<dbReference type="PROSITE" id="PS50850">
    <property type="entry name" value="MFS"/>
    <property type="match status" value="1"/>
</dbReference>
<accession>A0A7D4BC68</accession>
<feature type="transmembrane region" description="Helical" evidence="4">
    <location>
        <begin position="18"/>
        <end position="40"/>
    </location>
</feature>
<reference evidence="6 7" key="1">
    <citation type="submission" date="2020-05" db="EMBL/GenBank/DDBJ databases">
        <title>Erythrobacter mangrovi sp. nov., isolated from rhizosphere soil of mangrove plant (Kandelia candel).</title>
        <authorList>
            <person name="Ye Y.H."/>
        </authorList>
    </citation>
    <scope>NUCLEOTIDE SEQUENCE [LARGE SCALE GENOMIC DNA]</scope>
    <source>
        <strain evidence="6 7">EB310</strain>
    </source>
</reference>
<name>A0A7D4BC68_9SPHN</name>
<evidence type="ECO:0000256" key="1">
    <source>
        <dbReference type="ARBA" id="ARBA00022692"/>
    </source>
</evidence>
<keyword evidence="3 4" id="KW-0472">Membrane</keyword>
<feature type="transmembrane region" description="Helical" evidence="4">
    <location>
        <begin position="285"/>
        <end position="302"/>
    </location>
</feature>
<dbReference type="GO" id="GO:0022857">
    <property type="term" value="F:transmembrane transporter activity"/>
    <property type="evidence" value="ECO:0007669"/>
    <property type="project" value="InterPro"/>
</dbReference>
<organism evidence="6 7">
    <name type="scientific">Erythrobacter mangrovi</name>
    <dbReference type="NCBI Taxonomy" id="2739433"/>
    <lineage>
        <taxon>Bacteria</taxon>
        <taxon>Pseudomonadati</taxon>
        <taxon>Pseudomonadota</taxon>
        <taxon>Alphaproteobacteria</taxon>
        <taxon>Sphingomonadales</taxon>
        <taxon>Erythrobacteraceae</taxon>
        <taxon>Erythrobacter/Porphyrobacter group</taxon>
        <taxon>Erythrobacter</taxon>
    </lineage>
</organism>
<dbReference type="InterPro" id="IPR020846">
    <property type="entry name" value="MFS_dom"/>
</dbReference>
<feature type="transmembrane region" description="Helical" evidence="4">
    <location>
        <begin position="52"/>
        <end position="74"/>
    </location>
</feature>
<protein>
    <submittedName>
        <fullName evidence="6">MFS transporter</fullName>
    </submittedName>
</protein>
<evidence type="ECO:0000313" key="6">
    <source>
        <dbReference type="EMBL" id="QKG72481.1"/>
    </source>
</evidence>
<evidence type="ECO:0000256" key="4">
    <source>
        <dbReference type="SAM" id="Phobius"/>
    </source>
</evidence>
<gene>
    <name evidence="6" type="ORF">HQR01_14495</name>
</gene>
<keyword evidence="7" id="KW-1185">Reference proteome</keyword>
<dbReference type="SUPFAM" id="SSF103473">
    <property type="entry name" value="MFS general substrate transporter"/>
    <property type="match status" value="1"/>
</dbReference>
<dbReference type="EMBL" id="CP053921">
    <property type="protein sequence ID" value="QKG72481.1"/>
    <property type="molecule type" value="Genomic_DNA"/>
</dbReference>
<dbReference type="PANTHER" id="PTHR23528:SF1">
    <property type="entry name" value="MAJOR FACILITATOR SUPERFAMILY (MFS) PROFILE DOMAIN-CONTAINING PROTEIN"/>
    <property type="match status" value="1"/>
</dbReference>
<feature type="transmembrane region" description="Helical" evidence="4">
    <location>
        <begin position="223"/>
        <end position="244"/>
    </location>
</feature>
<feature type="transmembrane region" description="Helical" evidence="4">
    <location>
        <begin position="111"/>
        <end position="132"/>
    </location>
</feature>
<dbReference type="InterPro" id="IPR036259">
    <property type="entry name" value="MFS_trans_sf"/>
</dbReference>
<feature type="transmembrane region" description="Helical" evidence="4">
    <location>
        <begin position="349"/>
        <end position="370"/>
    </location>
</feature>
<evidence type="ECO:0000256" key="2">
    <source>
        <dbReference type="ARBA" id="ARBA00022989"/>
    </source>
</evidence>
<dbReference type="InterPro" id="IPR011701">
    <property type="entry name" value="MFS"/>
</dbReference>
<feature type="transmembrane region" description="Helical" evidence="4">
    <location>
        <begin position="86"/>
        <end position="105"/>
    </location>
</feature>
<dbReference type="AlphaFoldDB" id="A0A7D4BC68"/>
<dbReference type="KEGG" id="emv:HQR01_14495"/>
<keyword evidence="1 4" id="KW-0812">Transmembrane</keyword>
<feature type="transmembrane region" description="Helical" evidence="4">
    <location>
        <begin position="376"/>
        <end position="395"/>
    </location>
</feature>
<feature type="transmembrane region" description="Helical" evidence="4">
    <location>
        <begin position="308"/>
        <end position="328"/>
    </location>
</feature>
<dbReference type="PANTHER" id="PTHR23528">
    <property type="match status" value="1"/>
</dbReference>
<sequence>MTATEAGLGAQRQSLSFLWLYALAAAGGAVAYVPFLTVLLPERVTGFAGSSGVAVLAYTAFAGAIAASFANIGFGWLSDRTGLRRPWIFGGVVLSGFLLVAMARVDSLVDLIPMIIAWQLALNMMLGPLAAWAGDVVPDAQKGLLGGLLSLAPALGALSGALVTWPGLASPDARLTLVALIVAAMVLPVLIFGHPRPMPSLMEEAPPVQDPLLVERAPVARMWLARLLVQVAEAALFAFLLFWFRSIDRNVTDNDTAAVFSIVLCVSVPLALAAGRWSDRNNRPVLPLTIGAGLGSLGLLAMATAQTLLTAIGSYILFGLATSVFLALHSSQTLRVLPRPRTRGRDLGFFNLTNTVPSLIMPWLTLALVPVFGFDALFLLLAALAAAACLILLSMRRI</sequence>
<feature type="transmembrane region" description="Helical" evidence="4">
    <location>
        <begin position="144"/>
        <end position="163"/>
    </location>
</feature>
<proteinExistence type="predicted"/>
<dbReference type="Gene3D" id="1.20.1250.20">
    <property type="entry name" value="MFS general substrate transporter like domains"/>
    <property type="match status" value="2"/>
</dbReference>